<evidence type="ECO:0000313" key="2">
    <source>
        <dbReference type="EMBL" id="TKC96426.1"/>
    </source>
</evidence>
<proteinExistence type="predicted"/>
<evidence type="ECO:0000313" key="3">
    <source>
        <dbReference type="Proteomes" id="UP000309215"/>
    </source>
</evidence>
<dbReference type="RefSeq" id="WP_136935426.1">
    <property type="nucleotide sequence ID" value="NZ_SSMQ01000087.1"/>
</dbReference>
<dbReference type="EMBL" id="SSMQ01000087">
    <property type="protein sequence ID" value="TKC96426.1"/>
    <property type="molecule type" value="Genomic_DNA"/>
</dbReference>
<keyword evidence="3" id="KW-1185">Reference proteome</keyword>
<accession>A0A4U1IQD9</accession>
<feature type="region of interest" description="Disordered" evidence="1">
    <location>
        <begin position="64"/>
        <end position="88"/>
    </location>
</feature>
<reference evidence="2 3" key="1">
    <citation type="submission" date="2019-04" db="EMBL/GenBank/DDBJ databases">
        <authorList>
            <person name="Li Y."/>
            <person name="Wang J."/>
        </authorList>
    </citation>
    <scope>NUCLEOTIDE SEQUENCE [LARGE SCALE GENOMIC DNA]</scope>
    <source>
        <strain evidence="2 3">DSM 14668</strain>
    </source>
</reference>
<name>A0A4U1IQD9_9BACT</name>
<dbReference type="AlphaFoldDB" id="A0A4U1IQD9"/>
<comment type="caution">
    <text evidence="2">The sequence shown here is derived from an EMBL/GenBank/DDBJ whole genome shotgun (WGS) entry which is preliminary data.</text>
</comment>
<gene>
    <name evidence="2" type="ORF">E8A74_45445</name>
</gene>
<sequence>MDENCKPKTCTEPLVLKAPADKTTSPNDQDAAQVHHVVRRKDKRLCPWGTNSNKNAAVISGKLNRHLTNNPPSEDEVDQINKVLPYTP</sequence>
<dbReference type="Proteomes" id="UP000309215">
    <property type="component" value="Unassembled WGS sequence"/>
</dbReference>
<evidence type="ECO:0000256" key="1">
    <source>
        <dbReference type="SAM" id="MobiDB-lite"/>
    </source>
</evidence>
<protein>
    <submittedName>
        <fullName evidence="2">Uncharacterized protein</fullName>
    </submittedName>
</protein>
<organism evidence="2 3">
    <name type="scientific">Polyangium fumosum</name>
    <dbReference type="NCBI Taxonomy" id="889272"/>
    <lineage>
        <taxon>Bacteria</taxon>
        <taxon>Pseudomonadati</taxon>
        <taxon>Myxococcota</taxon>
        <taxon>Polyangia</taxon>
        <taxon>Polyangiales</taxon>
        <taxon>Polyangiaceae</taxon>
        <taxon>Polyangium</taxon>
    </lineage>
</organism>